<comment type="caution">
    <text evidence="1">The sequence shown here is derived from an EMBL/GenBank/DDBJ whole genome shotgun (WGS) entry which is preliminary data.</text>
</comment>
<dbReference type="EMBL" id="PRKW01000003">
    <property type="protein sequence ID" value="PPB49523.1"/>
    <property type="molecule type" value="Genomic_DNA"/>
</dbReference>
<accession>A0A2S5IYA7</accession>
<dbReference type="CDD" id="cd06543">
    <property type="entry name" value="GH18_PF-ChiA-like"/>
    <property type="match status" value="1"/>
</dbReference>
<protein>
    <submittedName>
        <fullName evidence="1">Glycosyl hydrolase</fullName>
    </submittedName>
</protein>
<evidence type="ECO:0000313" key="2">
    <source>
        <dbReference type="Proteomes" id="UP000239297"/>
    </source>
</evidence>
<organism evidence="1 2">
    <name type="scientific">Arthrobacter pityocampae</name>
    <dbReference type="NCBI Taxonomy" id="547334"/>
    <lineage>
        <taxon>Bacteria</taxon>
        <taxon>Bacillati</taxon>
        <taxon>Actinomycetota</taxon>
        <taxon>Actinomycetes</taxon>
        <taxon>Micrococcales</taxon>
        <taxon>Micrococcaceae</taxon>
        <taxon>Arthrobacter</taxon>
    </lineage>
</organism>
<gene>
    <name evidence="1" type="ORF">C4K88_07475</name>
</gene>
<proteinExistence type="predicted"/>
<dbReference type="PANTHER" id="PTHR42976:SF1">
    <property type="entry name" value="GH18 DOMAIN-CONTAINING PROTEIN-RELATED"/>
    <property type="match status" value="1"/>
</dbReference>
<sequence length="362" mass="38317">MDDVRMRELGSITHRGLGTGVFLGFLLLTGCGGNEPDPRPTIESAPWFAGYVDITVPSTYEVDEPPTPAAAKAVLSFIVAGEEDPCEPSWGGVYSLDQAGDALGLDDRLSRLREDGGEAVVSFGGQLGSELAATCADPEQLASAYAEVIDRYGITTIDLDIEGDDLDDSSAGIRRAEAIAGLQSDRADGEELRVWVTLPVTPDGLTGRGQEAVAQLLDADVQLAGVNIMTMNYSMSRMADQTMVEASRQAADSAHSQLSALYRERGEDLGADEVWNRIGLTPMIGLNDVPAEVIDLDAARELNEFALDRGVGRMSLWSLNRDRPCGPDDPGTAQASNTCSGLDQEPGAFADVLGNGFSGTSN</sequence>
<dbReference type="Gene3D" id="3.20.20.80">
    <property type="entry name" value="Glycosidases"/>
    <property type="match status" value="1"/>
</dbReference>
<keyword evidence="2" id="KW-1185">Reference proteome</keyword>
<name>A0A2S5IYA7_9MICC</name>
<dbReference type="Proteomes" id="UP000239297">
    <property type="component" value="Unassembled WGS sequence"/>
</dbReference>
<keyword evidence="1" id="KW-0378">Hydrolase</keyword>
<dbReference type="InterPro" id="IPR017853">
    <property type="entry name" value="GH"/>
</dbReference>
<dbReference type="PANTHER" id="PTHR42976">
    <property type="entry name" value="BIFUNCTIONAL CHITINASE/LYSOZYME-RELATED"/>
    <property type="match status" value="1"/>
</dbReference>
<dbReference type="GO" id="GO:0016787">
    <property type="term" value="F:hydrolase activity"/>
    <property type="evidence" value="ECO:0007669"/>
    <property type="project" value="UniProtKB-KW"/>
</dbReference>
<evidence type="ECO:0000313" key="1">
    <source>
        <dbReference type="EMBL" id="PPB49523.1"/>
    </source>
</evidence>
<dbReference type="PROSITE" id="PS51257">
    <property type="entry name" value="PROKAR_LIPOPROTEIN"/>
    <property type="match status" value="1"/>
</dbReference>
<dbReference type="AlphaFoldDB" id="A0A2S5IYA7"/>
<reference evidence="1 2" key="1">
    <citation type="journal article" date="2014" name="Int. J. Syst. Evol. Microbiol.">
        <title>Arthrobacter pityocampae sp. nov., isolated from Thaumetopoea pityocampa (Lep., Thaumetopoeidae).</title>
        <authorList>
            <person name="Ince I.A."/>
            <person name="Demirbag Z."/>
            <person name="Kati H."/>
        </authorList>
    </citation>
    <scope>NUCLEOTIDE SEQUENCE [LARGE SCALE GENOMIC DNA]</scope>
    <source>
        <strain evidence="1 2">Tp2</strain>
    </source>
</reference>
<dbReference type="InterPro" id="IPR052750">
    <property type="entry name" value="GH18_Chitinase"/>
</dbReference>
<dbReference type="SUPFAM" id="SSF51445">
    <property type="entry name" value="(Trans)glycosidases"/>
    <property type="match status" value="1"/>
</dbReference>